<evidence type="ECO:0000256" key="5">
    <source>
        <dbReference type="SAM" id="Phobius"/>
    </source>
</evidence>
<reference evidence="6" key="1">
    <citation type="journal article" date="2004" name="Nature">
        <title>Genome duplication in the teleost fish Tetraodon nigroviridis reveals the early vertebrate proto-karyotype.</title>
        <authorList>
            <person name="Jaillon O."/>
            <person name="Aury J.-M."/>
            <person name="Brunet F."/>
            <person name="Petit J.-L."/>
            <person name="Stange-Thomann N."/>
            <person name="Mauceli E."/>
            <person name="Bouneau L."/>
            <person name="Fischer C."/>
            <person name="Ozouf-Costaz C."/>
            <person name="Bernot A."/>
            <person name="Nicaud S."/>
            <person name="Jaffe D."/>
            <person name="Fisher S."/>
            <person name="Lutfalla G."/>
            <person name="Dossat C."/>
            <person name="Segurens B."/>
            <person name="Dasilva C."/>
            <person name="Salanoubat M."/>
            <person name="Levy M."/>
            <person name="Boudet N."/>
            <person name="Castellano S."/>
            <person name="Anthouard V."/>
            <person name="Jubin C."/>
            <person name="Castelli V."/>
            <person name="Katinka M."/>
            <person name="Vacherie B."/>
            <person name="Biemont C."/>
            <person name="Skalli Z."/>
            <person name="Cattolico L."/>
            <person name="Poulain J."/>
            <person name="De Berardinis V."/>
            <person name="Cruaud C."/>
            <person name="Duprat S."/>
            <person name="Brottier P."/>
            <person name="Coutanceau J.-P."/>
            <person name="Gouzy J."/>
            <person name="Parra G."/>
            <person name="Lardier G."/>
            <person name="Chapple C."/>
            <person name="McKernan K.J."/>
            <person name="McEwan P."/>
            <person name="Bosak S."/>
            <person name="Kellis M."/>
            <person name="Volff J.-N."/>
            <person name="Guigo R."/>
            <person name="Zody M.C."/>
            <person name="Mesirov J."/>
            <person name="Lindblad-Toh K."/>
            <person name="Birren B."/>
            <person name="Nusbaum C."/>
            <person name="Kahn D."/>
            <person name="Robinson-Rechavi M."/>
            <person name="Laudet V."/>
            <person name="Schachter V."/>
            <person name="Quetier F."/>
            <person name="Saurin W."/>
            <person name="Scarpelli C."/>
            <person name="Wincker P."/>
            <person name="Lander E.S."/>
            <person name="Weissenbach J."/>
            <person name="Roest Crollius H."/>
        </authorList>
    </citation>
    <scope>NUCLEOTIDE SEQUENCE [LARGE SCALE GENOMIC DNA]</scope>
</reference>
<keyword evidence="4 5" id="KW-0472">Membrane</keyword>
<dbReference type="InterPro" id="IPR045263">
    <property type="entry name" value="GLUT"/>
</dbReference>
<comment type="caution">
    <text evidence="6">The sequence shown here is derived from an EMBL/GenBank/DDBJ whole genome shotgun (WGS) entry which is preliminary data.</text>
</comment>
<dbReference type="GO" id="GO:0070837">
    <property type="term" value="P:dehydroascorbic acid transport"/>
    <property type="evidence" value="ECO:0007669"/>
    <property type="project" value="TreeGrafter"/>
</dbReference>
<gene>
    <name evidence="6" type="ORF">GSTENG00027436001</name>
</gene>
<dbReference type="KEGG" id="tng:GSTEN00027436G001"/>
<dbReference type="Gene3D" id="1.20.1250.20">
    <property type="entry name" value="MFS general substrate transporter like domains"/>
    <property type="match status" value="2"/>
</dbReference>
<dbReference type="AlphaFoldDB" id="Q4RXF3"/>
<evidence type="ECO:0000256" key="3">
    <source>
        <dbReference type="ARBA" id="ARBA00022989"/>
    </source>
</evidence>
<dbReference type="GO" id="GO:0055056">
    <property type="term" value="F:D-glucose transmembrane transporter activity"/>
    <property type="evidence" value="ECO:0007669"/>
    <property type="project" value="TreeGrafter"/>
</dbReference>
<dbReference type="PANTHER" id="PTHR23503">
    <property type="entry name" value="SOLUTE CARRIER FAMILY 2"/>
    <property type="match status" value="1"/>
</dbReference>
<dbReference type="Pfam" id="PF00083">
    <property type="entry name" value="Sugar_tr"/>
    <property type="match status" value="1"/>
</dbReference>
<dbReference type="InterPro" id="IPR036259">
    <property type="entry name" value="MFS_trans_sf"/>
</dbReference>
<dbReference type="SUPFAM" id="SSF103473">
    <property type="entry name" value="MFS general substrate transporter"/>
    <property type="match status" value="1"/>
</dbReference>
<feature type="transmembrane region" description="Helical" evidence="5">
    <location>
        <begin position="85"/>
        <end position="109"/>
    </location>
</feature>
<evidence type="ECO:0000256" key="1">
    <source>
        <dbReference type="ARBA" id="ARBA00004141"/>
    </source>
</evidence>
<sequence>MCMKALQWLWPEEDVMMELEDMLAEKDSTQGEAAKTVKETFTSRSVRWQLLTMVFPCAGIQFCGVTALYFYVFDIFRETGVPENLMQYLALGIGATELTAVTLCAFLIDRTGRKKLMGYSYLLMGIIMSVLTATLSLKDGLGPFCFLIFVAYTISSGVFLLWCVPETKGKTMVEITRDFNRLNYNTGSSDIILSTVF</sequence>
<reference evidence="6" key="2">
    <citation type="submission" date="2004-02" db="EMBL/GenBank/DDBJ databases">
        <authorList>
            <consortium name="Genoscope"/>
            <consortium name="Whitehead Institute Centre for Genome Research"/>
        </authorList>
    </citation>
    <scope>NUCLEOTIDE SEQUENCE</scope>
</reference>
<dbReference type="InterPro" id="IPR005828">
    <property type="entry name" value="MFS_sugar_transport-like"/>
</dbReference>
<organism evidence="6">
    <name type="scientific">Tetraodon nigroviridis</name>
    <name type="common">Spotted green pufferfish</name>
    <name type="synonym">Chelonodon nigroviridis</name>
    <dbReference type="NCBI Taxonomy" id="99883"/>
    <lineage>
        <taxon>Eukaryota</taxon>
        <taxon>Metazoa</taxon>
        <taxon>Chordata</taxon>
        <taxon>Craniata</taxon>
        <taxon>Vertebrata</taxon>
        <taxon>Euteleostomi</taxon>
        <taxon>Actinopterygii</taxon>
        <taxon>Neopterygii</taxon>
        <taxon>Teleostei</taxon>
        <taxon>Neoteleostei</taxon>
        <taxon>Acanthomorphata</taxon>
        <taxon>Eupercaria</taxon>
        <taxon>Tetraodontiformes</taxon>
        <taxon>Tetradontoidea</taxon>
        <taxon>Tetraodontidae</taxon>
        <taxon>Tetraodon</taxon>
    </lineage>
</organism>
<feature type="transmembrane region" description="Helical" evidence="5">
    <location>
        <begin position="50"/>
        <end position="73"/>
    </location>
</feature>
<protein>
    <submittedName>
        <fullName evidence="6">(spotted green pufferfish) hypothetical protein</fullName>
    </submittedName>
</protein>
<evidence type="ECO:0000256" key="4">
    <source>
        <dbReference type="ARBA" id="ARBA00023136"/>
    </source>
</evidence>
<dbReference type="EMBL" id="CAAE01014979">
    <property type="protein sequence ID" value="CAG06929.1"/>
    <property type="molecule type" value="Genomic_DNA"/>
</dbReference>
<name>Q4RXF3_TETNG</name>
<accession>Q4RXF3</accession>
<dbReference type="PANTHER" id="PTHR23503:SF54">
    <property type="entry name" value="MAJOR FACILITATOR SUPERFAMILY (MFS) PROFILE DOMAIN-CONTAINING PROTEIN"/>
    <property type="match status" value="1"/>
</dbReference>
<dbReference type="OrthoDB" id="8907369at2759"/>
<proteinExistence type="predicted"/>
<dbReference type="GO" id="GO:0005886">
    <property type="term" value="C:plasma membrane"/>
    <property type="evidence" value="ECO:0007669"/>
    <property type="project" value="TreeGrafter"/>
</dbReference>
<evidence type="ECO:0000256" key="2">
    <source>
        <dbReference type="ARBA" id="ARBA00022692"/>
    </source>
</evidence>
<feature type="transmembrane region" description="Helical" evidence="5">
    <location>
        <begin position="116"/>
        <end position="135"/>
    </location>
</feature>
<keyword evidence="2 5" id="KW-0812">Transmembrane</keyword>
<evidence type="ECO:0000313" key="6">
    <source>
        <dbReference type="EMBL" id="CAG06929.1"/>
    </source>
</evidence>
<feature type="transmembrane region" description="Helical" evidence="5">
    <location>
        <begin position="141"/>
        <end position="164"/>
    </location>
</feature>
<comment type="subcellular location">
    <subcellularLocation>
        <location evidence="1">Membrane</location>
        <topology evidence="1">Multi-pass membrane protein</topology>
    </subcellularLocation>
</comment>
<dbReference type="GO" id="GO:0046323">
    <property type="term" value="P:D-glucose import"/>
    <property type="evidence" value="ECO:0007669"/>
    <property type="project" value="TreeGrafter"/>
</dbReference>
<keyword evidence="3 5" id="KW-1133">Transmembrane helix</keyword>